<gene>
    <name evidence="1" type="ORF">SAMN05216417_105192</name>
</gene>
<dbReference type="EMBL" id="FPBZ01000005">
    <property type="protein sequence ID" value="SFU50899.1"/>
    <property type="molecule type" value="Genomic_DNA"/>
</dbReference>
<name>A0A1I7GR60_9PROT</name>
<protein>
    <submittedName>
        <fullName evidence="1">Uncharacterized protein</fullName>
    </submittedName>
</protein>
<proteinExistence type="predicted"/>
<organism evidence="1 2">
    <name type="scientific">Nitrosospira multiformis</name>
    <dbReference type="NCBI Taxonomy" id="1231"/>
    <lineage>
        <taxon>Bacteria</taxon>
        <taxon>Pseudomonadati</taxon>
        <taxon>Pseudomonadota</taxon>
        <taxon>Betaproteobacteria</taxon>
        <taxon>Nitrosomonadales</taxon>
        <taxon>Nitrosomonadaceae</taxon>
        <taxon>Nitrosospira</taxon>
    </lineage>
</organism>
<dbReference type="AlphaFoldDB" id="A0A1I7GR60"/>
<sequence length="55" mass="6251">MIRRRPGMLLDIPLFQKMGVAGISEAYEDIRTDARQSDGRCINVNFPEIGERWGA</sequence>
<reference evidence="1 2" key="1">
    <citation type="submission" date="2016-10" db="EMBL/GenBank/DDBJ databases">
        <authorList>
            <person name="de Groot N.N."/>
        </authorList>
    </citation>
    <scope>NUCLEOTIDE SEQUENCE [LARGE SCALE GENOMIC DNA]</scope>
    <source>
        <strain evidence="1 2">Nl14</strain>
    </source>
</reference>
<dbReference type="Proteomes" id="UP000182649">
    <property type="component" value="Unassembled WGS sequence"/>
</dbReference>
<evidence type="ECO:0000313" key="2">
    <source>
        <dbReference type="Proteomes" id="UP000182649"/>
    </source>
</evidence>
<evidence type="ECO:0000313" key="1">
    <source>
        <dbReference type="EMBL" id="SFU50899.1"/>
    </source>
</evidence>
<accession>A0A1I7GR60</accession>